<dbReference type="AlphaFoldDB" id="A0A835Z8E2"/>
<feature type="compositionally biased region" description="Gly residues" evidence="9">
    <location>
        <begin position="916"/>
        <end position="940"/>
    </location>
</feature>
<evidence type="ECO:0000256" key="4">
    <source>
        <dbReference type="ARBA" id="ARBA00022448"/>
    </source>
</evidence>
<dbReference type="PANTHER" id="PTHR21443:SF0">
    <property type="entry name" value="CONSERVED OLIGOMERIC GOLGI COMPLEX SUBUNIT 7"/>
    <property type="match status" value="1"/>
</dbReference>
<proteinExistence type="inferred from homology"/>
<evidence type="ECO:0000256" key="1">
    <source>
        <dbReference type="ARBA" id="ARBA00004395"/>
    </source>
</evidence>
<feature type="compositionally biased region" description="Low complexity" evidence="9">
    <location>
        <begin position="969"/>
        <end position="982"/>
    </location>
</feature>
<evidence type="ECO:0000256" key="7">
    <source>
        <dbReference type="ARBA" id="ARBA00023136"/>
    </source>
</evidence>
<evidence type="ECO:0000313" key="11">
    <source>
        <dbReference type="Proteomes" id="UP000664859"/>
    </source>
</evidence>
<keyword evidence="6" id="KW-0333">Golgi apparatus</keyword>
<evidence type="ECO:0000256" key="8">
    <source>
        <dbReference type="ARBA" id="ARBA00031345"/>
    </source>
</evidence>
<dbReference type="Pfam" id="PF10191">
    <property type="entry name" value="COG7"/>
    <property type="match status" value="1"/>
</dbReference>
<gene>
    <name evidence="10" type="ORF">JKP88DRAFT_267731</name>
</gene>
<keyword evidence="7" id="KW-0472">Membrane</keyword>
<feature type="compositionally biased region" description="Gly residues" evidence="9">
    <location>
        <begin position="785"/>
        <end position="798"/>
    </location>
</feature>
<evidence type="ECO:0000256" key="5">
    <source>
        <dbReference type="ARBA" id="ARBA00022927"/>
    </source>
</evidence>
<evidence type="ECO:0000256" key="9">
    <source>
        <dbReference type="SAM" id="MobiDB-lite"/>
    </source>
</evidence>
<dbReference type="Proteomes" id="UP000664859">
    <property type="component" value="Unassembled WGS sequence"/>
</dbReference>
<dbReference type="InterPro" id="IPR019335">
    <property type="entry name" value="COG7"/>
</dbReference>
<protein>
    <recommendedName>
        <fullName evidence="3">Conserved oligomeric Golgi complex subunit 7</fullName>
    </recommendedName>
    <alternativeName>
        <fullName evidence="8">Component of oligomeric Golgi complex 7</fullName>
    </alternativeName>
</protein>
<feature type="non-terminal residue" evidence="10">
    <location>
        <position position="1"/>
    </location>
</feature>
<dbReference type="GO" id="GO:0000139">
    <property type="term" value="C:Golgi membrane"/>
    <property type="evidence" value="ECO:0007669"/>
    <property type="project" value="UniProtKB-SubCell"/>
</dbReference>
<name>A0A835Z8E2_9STRA</name>
<keyword evidence="11" id="KW-1185">Reference proteome</keyword>
<dbReference type="EMBL" id="JAFCMP010000080">
    <property type="protein sequence ID" value="KAG5187874.1"/>
    <property type="molecule type" value="Genomic_DNA"/>
</dbReference>
<feature type="compositionally biased region" description="Low complexity" evidence="9">
    <location>
        <begin position="852"/>
        <end position="876"/>
    </location>
</feature>
<evidence type="ECO:0000313" key="10">
    <source>
        <dbReference type="EMBL" id="KAG5187874.1"/>
    </source>
</evidence>
<feature type="compositionally biased region" description="Low complexity" evidence="9">
    <location>
        <begin position="1023"/>
        <end position="1033"/>
    </location>
</feature>
<sequence>MDQLRQAFADAEFSATEWINGVLREYDGDATAAADSNAGSGGKAREGALEAHVAALSAKLQVLGGDVDDELEARMADIFAALPRTLGEVERIERAARGLAADLASLTDSLDALQASGGGDGGGGSSGGGGGGSGAHLELLARLDLTRGNMDSSLAALREAANWEALARALDAKFAAGDLAGVAETWEGMARSVAVLAGLPGAPERARALADAQARLEAALRPKLQAALAHGGGGGGSSPVAVAQQVAVLAECVDLYRRVGQLAALQEDYTRARPAAVHKFWFARSGGDGFVQWLPSFFLHVGGMLAEERRRAAELFGAGAAPAVLCRLVERTFQPIAASFTQRLRGGGGGGGGGAAAEAEGVGWWPLAVASYSEVTLPFAAATMEQLHGASEGDRTRALLAIAAPYAALTGGLGAAEAEHLARRAAPALRALTTPLAELPAEMLADPESAFLPRVEEVLALLRGAPELATAGAVEVSADTSGALCCERLRSRELRLRCCVGGSAAPRRAGAGDGGRGRDVPQASAGVCGGSGCRGGCGARVAAPRCLALTDGAQFAALVGVLDASLADAYAACAAGVARTRALCGALVAPAAAAAALSQAQLQQQQELAAAAALVSAPDAPPFDWAFLQGGLQLLHAAGALGLGFEERERELAAAAAQAAAALLTDDAAAAAPHDGPAALRYTVARCSLQGTWHSDDGGGSGGGGSDGGAADAQALRTELEAVRFRAETLGESGGLMGAAARARARGGGGGARTRLRPLLLRGGARPGCRRQRCCGGSGRVCSRRGGGSGGGGTGGRGALPAAAARDARRRAPAEPAAAAGGVCNGRRGGVRGARVAGAQAPGARAVAPARGAAAAARGPRARRAAAAGGRRGAAAVRRRRRAAAAARGRQRQRRRRDAQRRVRTRRRRRAVLPGLAGGARGGGGGGVRVRGAGGRGGAARGRRRLELALAPALRRRRVSGERARRSGPRAAPAAEPCGAAVRGRRCRRRGGRRRRRGRSSSGGAAARARRGAGAGQRRRRAALAAPPGAAAAGRRRRRRRQQHWRCSIIVQRALHQMDTLVPQVAGGF</sequence>
<reference evidence="10" key="1">
    <citation type="submission" date="2021-02" db="EMBL/GenBank/DDBJ databases">
        <title>First Annotated Genome of the Yellow-green Alga Tribonema minus.</title>
        <authorList>
            <person name="Mahan K.M."/>
        </authorList>
    </citation>
    <scope>NUCLEOTIDE SEQUENCE</scope>
    <source>
        <strain evidence="10">UTEX B ZZ1240</strain>
    </source>
</reference>
<evidence type="ECO:0000256" key="3">
    <source>
        <dbReference type="ARBA" id="ARBA00020984"/>
    </source>
</evidence>
<comment type="caution">
    <text evidence="10">The sequence shown here is derived from an EMBL/GenBank/DDBJ whole genome shotgun (WGS) entry which is preliminary data.</text>
</comment>
<evidence type="ECO:0000256" key="6">
    <source>
        <dbReference type="ARBA" id="ARBA00023034"/>
    </source>
</evidence>
<feature type="region of interest" description="Disordered" evidence="9">
    <location>
        <begin position="852"/>
        <end position="942"/>
    </location>
</feature>
<feature type="compositionally biased region" description="Basic residues" evidence="9">
    <location>
        <begin position="877"/>
        <end position="911"/>
    </location>
</feature>
<dbReference type="GO" id="GO:0006890">
    <property type="term" value="P:retrograde vesicle-mediated transport, Golgi to endoplasmic reticulum"/>
    <property type="evidence" value="ECO:0007669"/>
    <property type="project" value="TreeGrafter"/>
</dbReference>
<keyword evidence="4" id="KW-0813">Transport</keyword>
<dbReference type="GO" id="GO:0006886">
    <property type="term" value="P:intracellular protein transport"/>
    <property type="evidence" value="ECO:0007669"/>
    <property type="project" value="InterPro"/>
</dbReference>
<evidence type="ECO:0000256" key="2">
    <source>
        <dbReference type="ARBA" id="ARBA00005831"/>
    </source>
</evidence>
<keyword evidence="5" id="KW-0653">Protein transport</keyword>
<feature type="region of interest" description="Disordered" evidence="9">
    <location>
        <begin position="956"/>
        <end position="1041"/>
    </location>
</feature>
<comment type="similarity">
    <text evidence="2">Belongs to the COG7 family.</text>
</comment>
<comment type="subcellular location">
    <subcellularLocation>
        <location evidence="1">Golgi apparatus membrane</location>
        <topology evidence="1">Peripheral membrane protein</topology>
    </subcellularLocation>
</comment>
<feature type="compositionally biased region" description="Basic residues" evidence="9">
    <location>
        <begin position="983"/>
        <end position="999"/>
    </location>
</feature>
<organism evidence="10 11">
    <name type="scientific">Tribonema minus</name>
    <dbReference type="NCBI Taxonomy" id="303371"/>
    <lineage>
        <taxon>Eukaryota</taxon>
        <taxon>Sar</taxon>
        <taxon>Stramenopiles</taxon>
        <taxon>Ochrophyta</taxon>
        <taxon>PX clade</taxon>
        <taxon>Xanthophyceae</taxon>
        <taxon>Tribonematales</taxon>
        <taxon>Tribonemataceae</taxon>
        <taxon>Tribonema</taxon>
    </lineage>
</organism>
<accession>A0A835Z8E2</accession>
<dbReference type="PANTHER" id="PTHR21443">
    <property type="entry name" value="CONSERVED OLIGOMERIC GOLGI COMPLEX COMPONENT 7"/>
    <property type="match status" value="1"/>
</dbReference>
<dbReference type="GO" id="GO:0007030">
    <property type="term" value="P:Golgi organization"/>
    <property type="evidence" value="ECO:0007669"/>
    <property type="project" value="TreeGrafter"/>
</dbReference>
<feature type="region of interest" description="Disordered" evidence="9">
    <location>
        <begin position="785"/>
        <end position="819"/>
    </location>
</feature>
<dbReference type="GO" id="GO:0017119">
    <property type="term" value="C:Golgi transport complex"/>
    <property type="evidence" value="ECO:0007669"/>
    <property type="project" value="InterPro"/>
</dbReference>
<dbReference type="OrthoDB" id="245173at2759"/>